<comment type="subunit">
    <text evidence="8">Component of the endosomal sorting complex required for transport II (ESCRT-II).</text>
</comment>
<keyword evidence="5 8" id="KW-0963">Cytoplasm</keyword>
<dbReference type="PANTHER" id="PTHR13128">
    <property type="entry name" value="VACUOLAR PROTEIN-SORTING-ASSOCIATED PROTEIN 36"/>
    <property type="match status" value="1"/>
</dbReference>
<dbReference type="WBParaSite" id="ECPE_0001052501-mRNA-1">
    <property type="protein sequence ID" value="ECPE_0001052501-mRNA-1"/>
    <property type="gene ID" value="ECPE_0001052501"/>
</dbReference>
<keyword evidence="8" id="KW-0967">Endosome</keyword>
<keyword evidence="9" id="KW-0175">Coiled coil</keyword>
<dbReference type="GO" id="GO:0032266">
    <property type="term" value="F:phosphatidylinositol-3-phosphate binding"/>
    <property type="evidence" value="ECO:0007669"/>
    <property type="project" value="UniProtKB-UniRule"/>
</dbReference>
<dbReference type="GO" id="GO:0000814">
    <property type="term" value="C:ESCRT II complex"/>
    <property type="evidence" value="ECO:0007669"/>
    <property type="project" value="UniProtKB-UniRule"/>
</dbReference>
<accession>A0A183AU58</accession>
<reference evidence="11" key="1">
    <citation type="submission" date="2016-06" db="UniProtKB">
        <authorList>
            <consortium name="WormBaseParasite"/>
        </authorList>
    </citation>
    <scope>IDENTIFICATION</scope>
</reference>
<evidence type="ECO:0000256" key="5">
    <source>
        <dbReference type="ARBA" id="ARBA00022490"/>
    </source>
</evidence>
<dbReference type="InterPro" id="IPR036390">
    <property type="entry name" value="WH_DNA-bd_sf"/>
</dbReference>
<evidence type="ECO:0000256" key="8">
    <source>
        <dbReference type="RuleBase" id="RU367095"/>
    </source>
</evidence>
<evidence type="ECO:0000256" key="9">
    <source>
        <dbReference type="SAM" id="Coils"/>
    </source>
</evidence>
<organism evidence="11">
    <name type="scientific">Echinostoma caproni</name>
    <dbReference type="NCBI Taxonomy" id="27848"/>
    <lineage>
        <taxon>Eukaryota</taxon>
        <taxon>Metazoa</taxon>
        <taxon>Spiralia</taxon>
        <taxon>Lophotrochozoa</taxon>
        <taxon>Platyhelminthes</taxon>
        <taxon>Trematoda</taxon>
        <taxon>Digenea</taxon>
        <taxon>Plagiorchiida</taxon>
        <taxon>Echinostomata</taxon>
        <taxon>Echinostomatoidea</taxon>
        <taxon>Echinostomatidae</taxon>
        <taxon>Echinostoma</taxon>
    </lineage>
</organism>
<sequence>LLLLKKKRCLEKFMEQANQQMANVQQLINDVEFAQVQLQVVNGLKAGNQALKELHQLMSLSDVEQILEDTRESVAYQKEIDEAIAGSLTPQDTTAVEQELDDLLLSLDKELPDVPTHEISANRDRDEVEHRGFGGGGGADEESVVLQQSGIRLYDGPNRTSFENGVIKLTTHRLIWTRSDAYEDTAFLALPLAAVLNVRVEEGGGLVRSRTPKIVVRLLTPAALHNALTSLPHPLPWTERWLSESDRRSQDGRSSMYSVVAQSSENHIKLGFTRTGHREFEQALQEVLVAKVWAASVRPTRPGHSSRSYGSVGIGAIEKQQAARIVRTDQSLEEAFDDLNKLMSRAREMVALSRTLAKRSQEVKGGDLTTNETAELRAAMLSMGVMDDSVIADSRASSNSAAVYMGKSSSSFHTQLAKQLSDLLTPLLSNPRGSSGTGCIDLASAYCRLNRARGMQLVSPEDLLRACCLLEREHLPIRLKRFPSGLLVLQLATENESRTLESTARIIEERSSLTADELARFTGVPLLLARERLLAVEEAGLACRDDSVAGLRFYPNRFLTEA</sequence>
<dbReference type="InterPro" id="IPR037855">
    <property type="entry name" value="Vps36"/>
</dbReference>
<dbReference type="Gene3D" id="1.10.10.10">
    <property type="entry name" value="Winged helix-like DNA-binding domain superfamily/Winged helix DNA-binding domain"/>
    <property type="match status" value="2"/>
</dbReference>
<evidence type="ECO:0000256" key="6">
    <source>
        <dbReference type="ARBA" id="ARBA00022927"/>
    </source>
</evidence>
<feature type="coiled-coil region" evidence="9">
    <location>
        <begin position="7"/>
        <end position="37"/>
    </location>
</feature>
<name>A0A183AU58_9TREM</name>
<evidence type="ECO:0000256" key="1">
    <source>
        <dbReference type="ARBA" id="ARBA00006190"/>
    </source>
</evidence>
<evidence type="ECO:0000256" key="2">
    <source>
        <dbReference type="ARBA" id="ARBA00009697"/>
    </source>
</evidence>
<dbReference type="GO" id="GO:0043130">
    <property type="term" value="F:ubiquitin binding"/>
    <property type="evidence" value="ECO:0007669"/>
    <property type="project" value="UniProtKB-UniRule"/>
</dbReference>
<dbReference type="AlphaFoldDB" id="A0A183AU58"/>
<dbReference type="SUPFAM" id="SSF46785">
    <property type="entry name" value="Winged helix' DNA-binding domain"/>
    <property type="match status" value="1"/>
</dbReference>
<dbReference type="GO" id="GO:0031902">
    <property type="term" value="C:late endosome membrane"/>
    <property type="evidence" value="ECO:0007669"/>
    <property type="project" value="UniProtKB-UniRule"/>
</dbReference>
<dbReference type="Gene3D" id="6.10.140.260">
    <property type="match status" value="1"/>
</dbReference>
<evidence type="ECO:0000256" key="3">
    <source>
        <dbReference type="ARBA" id="ARBA00017953"/>
    </source>
</evidence>
<evidence type="ECO:0000256" key="4">
    <source>
        <dbReference type="ARBA" id="ARBA00022448"/>
    </source>
</evidence>
<dbReference type="Gene3D" id="2.30.29.30">
    <property type="entry name" value="Pleckstrin-homology domain (PH domain)/Phosphotyrosine-binding domain (PTB)"/>
    <property type="match status" value="1"/>
</dbReference>
<dbReference type="InterPro" id="IPR040608">
    <property type="entry name" value="Snf8/Vps36"/>
</dbReference>
<feature type="domain" description="GLUE N-terminal" evidence="10">
    <location>
        <begin position="128"/>
        <end position="300"/>
    </location>
</feature>
<dbReference type="InterPro" id="IPR036388">
    <property type="entry name" value="WH-like_DNA-bd_sf"/>
</dbReference>
<dbReference type="FunFam" id="1.10.10.10:FF:000416">
    <property type="entry name" value="Vacuolar protein-sorting-associated protein 36"/>
    <property type="match status" value="1"/>
</dbReference>
<dbReference type="InterPro" id="IPR011993">
    <property type="entry name" value="PH-like_dom_sf"/>
</dbReference>
<dbReference type="GO" id="GO:0043328">
    <property type="term" value="P:protein transport to vacuole involved in ubiquitin-dependent protein catabolic process via the multivesicular body sorting pathway"/>
    <property type="evidence" value="ECO:0007669"/>
    <property type="project" value="UniProtKB-UniRule"/>
</dbReference>
<comment type="similarity">
    <text evidence="1">Belongs to the SNF7 family.</text>
</comment>
<dbReference type="InterPro" id="IPR021648">
    <property type="entry name" value="GLUE_dom"/>
</dbReference>
<keyword evidence="6 8" id="KW-0653">Protein transport</keyword>
<dbReference type="Pfam" id="PF11605">
    <property type="entry name" value="Vps36_ESCRT-II"/>
    <property type="match status" value="1"/>
</dbReference>
<comment type="similarity">
    <text evidence="2 8">Belongs to the VPS36 family.</text>
</comment>
<dbReference type="SUPFAM" id="SSF50729">
    <property type="entry name" value="PH domain-like"/>
    <property type="match status" value="1"/>
</dbReference>
<evidence type="ECO:0000256" key="7">
    <source>
        <dbReference type="ARBA" id="ARBA00030114"/>
    </source>
</evidence>
<dbReference type="PROSITE" id="PS51495">
    <property type="entry name" value="GLUE"/>
    <property type="match status" value="1"/>
</dbReference>
<proteinExistence type="inferred from homology"/>
<comment type="subcellular location">
    <subcellularLocation>
        <location evidence="8">Cytoplasm</location>
    </subcellularLocation>
    <subcellularLocation>
        <location evidence="8">Endosome</location>
    </subcellularLocation>
</comment>
<evidence type="ECO:0000313" key="11">
    <source>
        <dbReference type="WBParaSite" id="ECPE_0001052501-mRNA-1"/>
    </source>
</evidence>
<protein>
    <recommendedName>
        <fullName evidence="3 8">Vacuolar protein-sorting-associated protein 36</fullName>
    </recommendedName>
    <alternativeName>
        <fullName evidence="7 8">ESCRT-II complex subunit VPS36</fullName>
    </alternativeName>
</protein>
<dbReference type="PANTHER" id="PTHR13128:SF12">
    <property type="entry name" value="VACUOLAR PROTEIN-SORTING-ASSOCIATED PROTEIN 36"/>
    <property type="match status" value="1"/>
</dbReference>
<evidence type="ECO:0000259" key="10">
    <source>
        <dbReference type="PROSITE" id="PS51495"/>
    </source>
</evidence>
<dbReference type="Pfam" id="PF03357">
    <property type="entry name" value="Snf7"/>
    <property type="match status" value="1"/>
</dbReference>
<comment type="function">
    <text evidence="8">Component of the ESCRT-II complex (endosomal sorting complex required for transport II), which is required for multivesicular body (MVB) formation and sorting of endosomal cargo proteins into MVBs.</text>
</comment>
<dbReference type="InterPro" id="IPR005024">
    <property type="entry name" value="Snf7_fam"/>
</dbReference>
<dbReference type="Pfam" id="PF04157">
    <property type="entry name" value="EAP30"/>
    <property type="match status" value="1"/>
</dbReference>
<keyword evidence="4 8" id="KW-0813">Transport</keyword>